<gene>
    <name evidence="2" type="ORF">QE152_g19543</name>
</gene>
<proteinExistence type="predicted"/>
<evidence type="ECO:0000313" key="3">
    <source>
        <dbReference type="Proteomes" id="UP001458880"/>
    </source>
</evidence>
<evidence type="ECO:0000313" key="2">
    <source>
        <dbReference type="EMBL" id="KAK9722663.1"/>
    </source>
</evidence>
<sequence>MSQRGAARYFNVPKSVISSRICGKYSVNQLGTGRAPIFSKEMEGVISSRICGKYSVNQLGTGRAPIFSKEMEEEIYQYIRKELASGQKHSKDDMLRLIGKFINDRNWKAPFKHGIPGKRWYSLFLARHTELNTRKKNK</sequence>
<keyword evidence="3" id="KW-1185">Reference proteome</keyword>
<reference evidence="2 3" key="1">
    <citation type="journal article" date="2024" name="BMC Genomics">
        <title>De novo assembly and annotation of Popillia japonica's genome with initial clues to its potential as an invasive pest.</title>
        <authorList>
            <person name="Cucini C."/>
            <person name="Boschi S."/>
            <person name="Funari R."/>
            <person name="Cardaioli E."/>
            <person name="Iannotti N."/>
            <person name="Marturano G."/>
            <person name="Paoli F."/>
            <person name="Bruttini M."/>
            <person name="Carapelli A."/>
            <person name="Frati F."/>
            <person name="Nardi F."/>
        </authorList>
    </citation>
    <scope>NUCLEOTIDE SEQUENCE [LARGE SCALE GENOMIC DNA]</scope>
    <source>
        <strain evidence="2">DMR45628</strain>
    </source>
</reference>
<organism evidence="2 3">
    <name type="scientific">Popillia japonica</name>
    <name type="common">Japanese beetle</name>
    <dbReference type="NCBI Taxonomy" id="7064"/>
    <lineage>
        <taxon>Eukaryota</taxon>
        <taxon>Metazoa</taxon>
        <taxon>Ecdysozoa</taxon>
        <taxon>Arthropoda</taxon>
        <taxon>Hexapoda</taxon>
        <taxon>Insecta</taxon>
        <taxon>Pterygota</taxon>
        <taxon>Neoptera</taxon>
        <taxon>Endopterygota</taxon>
        <taxon>Coleoptera</taxon>
        <taxon>Polyphaga</taxon>
        <taxon>Scarabaeiformia</taxon>
        <taxon>Scarabaeidae</taxon>
        <taxon>Rutelinae</taxon>
        <taxon>Popillia</taxon>
    </lineage>
</organism>
<evidence type="ECO:0000259" key="1">
    <source>
        <dbReference type="Pfam" id="PF05225"/>
    </source>
</evidence>
<feature type="domain" description="HTH psq-type" evidence="1">
    <location>
        <begin position="1"/>
        <end position="27"/>
    </location>
</feature>
<comment type="caution">
    <text evidence="2">The sequence shown here is derived from an EMBL/GenBank/DDBJ whole genome shotgun (WGS) entry which is preliminary data.</text>
</comment>
<dbReference type="EMBL" id="JASPKY010000186">
    <property type="protein sequence ID" value="KAK9722663.1"/>
    <property type="molecule type" value="Genomic_DNA"/>
</dbReference>
<dbReference type="Proteomes" id="UP001458880">
    <property type="component" value="Unassembled WGS sequence"/>
</dbReference>
<dbReference type="AlphaFoldDB" id="A0AAW1KSI7"/>
<keyword evidence="2" id="KW-0238">DNA-binding</keyword>
<dbReference type="InterPro" id="IPR007889">
    <property type="entry name" value="HTH_Psq"/>
</dbReference>
<name>A0AAW1KSI7_POPJA</name>
<dbReference type="GO" id="GO:0003677">
    <property type="term" value="F:DNA binding"/>
    <property type="evidence" value="ECO:0007669"/>
    <property type="project" value="UniProtKB-KW"/>
</dbReference>
<protein>
    <submittedName>
        <fullName evidence="2">CENP-B N-terminal DNA-binding domain</fullName>
    </submittedName>
</protein>
<dbReference type="Pfam" id="PF05225">
    <property type="entry name" value="HTH_psq"/>
    <property type="match status" value="1"/>
</dbReference>
<accession>A0AAW1KSI7</accession>